<accession>A0A9D5K9P8</accession>
<dbReference type="PROSITE" id="PS51257">
    <property type="entry name" value="PROKAR_LIPOPROTEIN"/>
    <property type="match status" value="1"/>
</dbReference>
<comment type="caution">
    <text evidence="2">The sequence shown here is derived from an EMBL/GenBank/DDBJ whole genome shotgun (WGS) entry which is preliminary data.</text>
</comment>
<name>A0A9D5K9P8_UNCW3</name>
<feature type="chain" id="PRO_5038912622" evidence="1">
    <location>
        <begin position="27"/>
        <end position="139"/>
    </location>
</feature>
<dbReference type="Proteomes" id="UP000630660">
    <property type="component" value="Unassembled WGS sequence"/>
</dbReference>
<evidence type="ECO:0000313" key="3">
    <source>
        <dbReference type="Proteomes" id="UP000630660"/>
    </source>
</evidence>
<dbReference type="AlphaFoldDB" id="A0A9D5K9P8"/>
<reference evidence="2" key="1">
    <citation type="submission" date="2019-11" db="EMBL/GenBank/DDBJ databases">
        <title>Microbial mats filling the niche in hypersaline microbial mats.</title>
        <authorList>
            <person name="Wong H.L."/>
            <person name="Macleod F.I."/>
            <person name="White R.A. III"/>
            <person name="Burns B.P."/>
        </authorList>
    </citation>
    <scope>NUCLEOTIDE SEQUENCE</scope>
    <source>
        <strain evidence="2">Bin_327</strain>
    </source>
</reference>
<evidence type="ECO:0000256" key="1">
    <source>
        <dbReference type="SAM" id="SignalP"/>
    </source>
</evidence>
<sequence>MRKRTDTGIIFALVFAACMLPASGQAFTSGSPFFAFGWHGRITSEALSDLGFSHKAINQIKRGNRKQDWDITPIRILDAKRHFCRDRNQSHHDAFERNKDYLEQERSRTIELLVDANPGYWKARRVFGWCLHTTQDAFS</sequence>
<keyword evidence="1" id="KW-0732">Signal</keyword>
<protein>
    <submittedName>
        <fullName evidence="2">Uncharacterized protein</fullName>
    </submittedName>
</protein>
<evidence type="ECO:0000313" key="2">
    <source>
        <dbReference type="EMBL" id="MBD3364847.1"/>
    </source>
</evidence>
<proteinExistence type="predicted"/>
<feature type="signal peptide" evidence="1">
    <location>
        <begin position="1"/>
        <end position="26"/>
    </location>
</feature>
<gene>
    <name evidence="2" type="ORF">GF359_06490</name>
</gene>
<dbReference type="EMBL" id="WJKJ01000215">
    <property type="protein sequence ID" value="MBD3364847.1"/>
    <property type="molecule type" value="Genomic_DNA"/>
</dbReference>
<organism evidence="2 3">
    <name type="scientific">candidate division WOR-3 bacterium</name>
    <dbReference type="NCBI Taxonomy" id="2052148"/>
    <lineage>
        <taxon>Bacteria</taxon>
        <taxon>Bacteria division WOR-3</taxon>
    </lineage>
</organism>
<feature type="non-terminal residue" evidence="2">
    <location>
        <position position="139"/>
    </location>
</feature>